<dbReference type="PANTHER" id="PTHR37947">
    <property type="entry name" value="BLL2462 PROTEIN"/>
    <property type="match status" value="1"/>
</dbReference>
<dbReference type="Gene3D" id="2.60.40.10">
    <property type="entry name" value="Immunoglobulins"/>
    <property type="match status" value="1"/>
</dbReference>
<keyword evidence="1" id="KW-1133">Transmembrane helix</keyword>
<reference evidence="2 3" key="1">
    <citation type="journal article" date="2013" name="Mar. Genomics">
        <title>Expression of sulfatases in Rhodopirellula baltica and the diversity of sulfatases in the genus Rhodopirellula.</title>
        <authorList>
            <person name="Wegner C.E."/>
            <person name="Richter-Heitmann T."/>
            <person name="Klindworth A."/>
            <person name="Klockow C."/>
            <person name="Richter M."/>
            <person name="Achstetter T."/>
            <person name="Glockner F.O."/>
            <person name="Harder J."/>
        </authorList>
    </citation>
    <scope>NUCLEOTIDE SEQUENCE [LARGE SCALE GENOMIC DNA]</scope>
    <source>
        <strain evidence="2 3">SM1</strain>
    </source>
</reference>
<dbReference type="InterPro" id="IPR017868">
    <property type="entry name" value="Filamin/ABP280_repeat-like"/>
</dbReference>
<dbReference type="Gene3D" id="3.40.50.880">
    <property type="match status" value="1"/>
</dbReference>
<keyword evidence="1" id="KW-0812">Transmembrane</keyword>
<protein>
    <submittedName>
        <fullName evidence="2">Uncharacterized protein</fullName>
    </submittedName>
</protein>
<dbReference type="Proteomes" id="UP000011991">
    <property type="component" value="Unassembled WGS sequence"/>
</dbReference>
<dbReference type="EMBL" id="ANOG01000556">
    <property type="protein sequence ID" value="EMI19180.1"/>
    <property type="molecule type" value="Genomic_DNA"/>
</dbReference>
<dbReference type="InterPro" id="IPR014756">
    <property type="entry name" value="Ig_E-set"/>
</dbReference>
<dbReference type="InterPro" id="IPR013783">
    <property type="entry name" value="Ig-like_fold"/>
</dbReference>
<dbReference type="PANTHER" id="PTHR37947:SF1">
    <property type="entry name" value="BLL2462 PROTEIN"/>
    <property type="match status" value="1"/>
</dbReference>
<dbReference type="AlphaFoldDB" id="M5RIQ4"/>
<proteinExistence type="predicted"/>
<dbReference type="PROSITE" id="PS50194">
    <property type="entry name" value="FILAMIN_REPEAT"/>
    <property type="match status" value="1"/>
</dbReference>
<evidence type="ECO:0000313" key="2">
    <source>
        <dbReference type="EMBL" id="EMI19180.1"/>
    </source>
</evidence>
<dbReference type="SUPFAM" id="SSF81296">
    <property type="entry name" value="E set domains"/>
    <property type="match status" value="1"/>
</dbReference>
<accession>M5RIQ4</accession>
<feature type="transmembrane region" description="Helical" evidence="1">
    <location>
        <begin position="291"/>
        <end position="311"/>
    </location>
</feature>
<sequence length="318" mass="35102">MSLVDSPLGDLLPVTLDESQPTGWGSRTASHFALTELGRHSLLTKLADNDDANARVWSGLPGFQWYAPVVRASAGAEVLAVHEDASNQYGRTPLIVTRSARAGKVLFMGTDGAWRWRRGVEDLYHYRFWGQVVRWMAYQHRMSKGLFYSPEQPRMNQRVTLNANRLDRDGNPLVADDVSVQVVAPSGQIQNVVLENVDDTWGAYAGAFTPSEAGDYQVTMVAGASDTPFKTLIHVQQAQIERIGKPARPEVLGEIAKISRGELFSLGQVEAMQNAVRAISVPTSQTRRVQLWSHPLIAIVLIGLLGLFWGVRKRAGLM</sequence>
<evidence type="ECO:0000313" key="3">
    <source>
        <dbReference type="Proteomes" id="UP000011991"/>
    </source>
</evidence>
<keyword evidence="3" id="KW-1185">Reference proteome</keyword>
<dbReference type="PATRIC" id="fig|1265738.3.peg.3902"/>
<gene>
    <name evidence="2" type="ORF">RMSM_03893</name>
</gene>
<dbReference type="SUPFAM" id="SSF52317">
    <property type="entry name" value="Class I glutamine amidotransferase-like"/>
    <property type="match status" value="1"/>
</dbReference>
<keyword evidence="1" id="KW-0472">Membrane</keyword>
<organism evidence="2 3">
    <name type="scientific">Rhodopirellula maiorica SM1</name>
    <dbReference type="NCBI Taxonomy" id="1265738"/>
    <lineage>
        <taxon>Bacteria</taxon>
        <taxon>Pseudomonadati</taxon>
        <taxon>Planctomycetota</taxon>
        <taxon>Planctomycetia</taxon>
        <taxon>Pirellulales</taxon>
        <taxon>Pirellulaceae</taxon>
        <taxon>Novipirellula</taxon>
    </lineage>
</organism>
<dbReference type="InterPro" id="IPR029062">
    <property type="entry name" value="Class_I_gatase-like"/>
</dbReference>
<name>M5RIQ4_9BACT</name>
<comment type="caution">
    <text evidence="2">The sequence shown here is derived from an EMBL/GenBank/DDBJ whole genome shotgun (WGS) entry which is preliminary data.</text>
</comment>
<evidence type="ECO:0000256" key="1">
    <source>
        <dbReference type="SAM" id="Phobius"/>
    </source>
</evidence>